<keyword evidence="1" id="KW-0472">Membrane</keyword>
<dbReference type="InterPro" id="IPR010026">
    <property type="entry name" value="Phage_holin_LL-H"/>
</dbReference>
<proteinExistence type="predicted"/>
<evidence type="ECO:0000313" key="2">
    <source>
        <dbReference type="EMBL" id="WZL75531.1"/>
    </source>
</evidence>
<gene>
    <name evidence="2" type="ORF">QBE54_08005</name>
</gene>
<evidence type="ECO:0000313" key="3">
    <source>
        <dbReference type="Proteomes" id="UP001461341"/>
    </source>
</evidence>
<accession>A0ABZ2YBK8</accession>
<reference evidence="2 3" key="1">
    <citation type="submission" date="2023-03" db="EMBL/GenBank/DDBJ databases">
        <title>Novel Species.</title>
        <authorList>
            <person name="Ma S."/>
        </authorList>
    </citation>
    <scope>NUCLEOTIDE SEQUENCE [LARGE SCALE GENOMIC DNA]</scope>
    <source>
        <strain evidence="2 3">B11</strain>
    </source>
</reference>
<feature type="transmembrane region" description="Helical" evidence="1">
    <location>
        <begin position="6"/>
        <end position="28"/>
    </location>
</feature>
<keyword evidence="1" id="KW-1133">Transmembrane helix</keyword>
<keyword evidence="3" id="KW-1185">Reference proteome</keyword>
<protein>
    <submittedName>
        <fullName evidence="2">Phage holin, LLH family</fullName>
    </submittedName>
</protein>
<dbReference type="Proteomes" id="UP001461341">
    <property type="component" value="Chromosome"/>
</dbReference>
<dbReference type="EMBL" id="CP121689">
    <property type="protein sequence ID" value="WZL75531.1"/>
    <property type="molecule type" value="Genomic_DNA"/>
</dbReference>
<organism evidence="2 3">
    <name type="scientific">Thermatribacter velox</name>
    <dbReference type="NCBI Taxonomy" id="3039681"/>
    <lineage>
        <taxon>Bacteria</taxon>
        <taxon>Pseudomonadati</taxon>
        <taxon>Atribacterota</taxon>
        <taxon>Atribacteria</taxon>
        <taxon>Atribacterales</taxon>
        <taxon>Thermatribacteraceae</taxon>
        <taxon>Thermatribacter</taxon>
    </lineage>
</organism>
<dbReference type="Pfam" id="PF09682">
    <property type="entry name" value="Phage_holin_6_1"/>
    <property type="match status" value="1"/>
</dbReference>
<evidence type="ECO:0000256" key="1">
    <source>
        <dbReference type="SAM" id="Phobius"/>
    </source>
</evidence>
<sequence>MDAQKAITDILILVLPAVLSYIFARLGIDKIKFQKYQRLIQIAEEAVLWAEDYYPQKPGVEKLKEAVEYLKSACIKAGLWVSDEEAEKKVRVAYQKLQREALSRLLRGALGE</sequence>
<name>A0ABZ2YBK8_9BACT</name>
<keyword evidence="1" id="KW-0812">Transmembrane</keyword>
<dbReference type="RefSeq" id="WP_369017678.1">
    <property type="nucleotide sequence ID" value="NZ_CP121689.1"/>
</dbReference>